<dbReference type="InterPro" id="IPR011990">
    <property type="entry name" value="TPR-like_helical_dom_sf"/>
</dbReference>
<organism evidence="4">
    <name type="scientific">Selaginella moellendorffii</name>
    <name type="common">Spikemoss</name>
    <dbReference type="NCBI Taxonomy" id="88036"/>
    <lineage>
        <taxon>Eukaryota</taxon>
        <taxon>Viridiplantae</taxon>
        <taxon>Streptophyta</taxon>
        <taxon>Embryophyta</taxon>
        <taxon>Tracheophyta</taxon>
        <taxon>Lycopodiopsida</taxon>
        <taxon>Selaginellales</taxon>
        <taxon>Selaginellaceae</taxon>
        <taxon>Selaginella</taxon>
    </lineage>
</organism>
<dbReference type="PROSITE" id="PS51375">
    <property type="entry name" value="PPR"/>
    <property type="match status" value="1"/>
</dbReference>
<dbReference type="eggNOG" id="ENOG502QPMB">
    <property type="taxonomic scope" value="Eukaryota"/>
</dbReference>
<dbReference type="GO" id="GO:0009658">
    <property type="term" value="P:chloroplast organization"/>
    <property type="evidence" value="ECO:0007669"/>
    <property type="project" value="InterPro"/>
</dbReference>
<evidence type="ECO:0000256" key="1">
    <source>
        <dbReference type="ARBA" id="ARBA00022737"/>
    </source>
</evidence>
<reference evidence="3 4" key="1">
    <citation type="journal article" date="2011" name="Science">
        <title>The Selaginella genome identifies genetic changes associated with the evolution of vascular plants.</title>
        <authorList>
            <person name="Banks J.A."/>
            <person name="Nishiyama T."/>
            <person name="Hasebe M."/>
            <person name="Bowman J.L."/>
            <person name="Gribskov M."/>
            <person name="dePamphilis C."/>
            <person name="Albert V.A."/>
            <person name="Aono N."/>
            <person name="Aoyama T."/>
            <person name="Ambrose B.A."/>
            <person name="Ashton N.W."/>
            <person name="Axtell M.J."/>
            <person name="Barker E."/>
            <person name="Barker M.S."/>
            <person name="Bennetzen J.L."/>
            <person name="Bonawitz N.D."/>
            <person name="Chapple C."/>
            <person name="Cheng C."/>
            <person name="Correa L.G."/>
            <person name="Dacre M."/>
            <person name="DeBarry J."/>
            <person name="Dreyer I."/>
            <person name="Elias M."/>
            <person name="Engstrom E.M."/>
            <person name="Estelle M."/>
            <person name="Feng L."/>
            <person name="Finet C."/>
            <person name="Floyd S.K."/>
            <person name="Frommer W.B."/>
            <person name="Fujita T."/>
            <person name="Gramzow L."/>
            <person name="Gutensohn M."/>
            <person name="Harholt J."/>
            <person name="Hattori M."/>
            <person name="Heyl A."/>
            <person name="Hirai T."/>
            <person name="Hiwatashi Y."/>
            <person name="Ishikawa M."/>
            <person name="Iwata M."/>
            <person name="Karol K.G."/>
            <person name="Koehler B."/>
            <person name="Kolukisaoglu U."/>
            <person name="Kubo M."/>
            <person name="Kurata T."/>
            <person name="Lalonde S."/>
            <person name="Li K."/>
            <person name="Li Y."/>
            <person name="Litt A."/>
            <person name="Lyons E."/>
            <person name="Manning G."/>
            <person name="Maruyama T."/>
            <person name="Michael T.P."/>
            <person name="Mikami K."/>
            <person name="Miyazaki S."/>
            <person name="Morinaga S."/>
            <person name="Murata T."/>
            <person name="Mueller-Roeber B."/>
            <person name="Nelson D.R."/>
            <person name="Obara M."/>
            <person name="Oguri Y."/>
            <person name="Olmstead R.G."/>
            <person name="Onodera N."/>
            <person name="Petersen B.L."/>
            <person name="Pils B."/>
            <person name="Prigge M."/>
            <person name="Rensing S.A."/>
            <person name="Riano-Pachon D.M."/>
            <person name="Roberts A.W."/>
            <person name="Sato Y."/>
            <person name="Scheller H.V."/>
            <person name="Schulz B."/>
            <person name="Schulz C."/>
            <person name="Shakirov E.V."/>
            <person name="Shibagaki N."/>
            <person name="Shinohara N."/>
            <person name="Shippen D.E."/>
            <person name="Soerensen I."/>
            <person name="Sotooka R."/>
            <person name="Sugimoto N."/>
            <person name="Sugita M."/>
            <person name="Sumikawa N."/>
            <person name="Tanurdzic M."/>
            <person name="Theissen G."/>
            <person name="Ulvskov P."/>
            <person name="Wakazuki S."/>
            <person name="Weng J.K."/>
            <person name="Willats W.W."/>
            <person name="Wipf D."/>
            <person name="Wolf P.G."/>
            <person name="Yang L."/>
            <person name="Zimmer A.D."/>
            <person name="Zhu Q."/>
            <person name="Mitros T."/>
            <person name="Hellsten U."/>
            <person name="Loque D."/>
            <person name="Otillar R."/>
            <person name="Salamov A."/>
            <person name="Schmutz J."/>
            <person name="Shapiro H."/>
            <person name="Lindquist E."/>
            <person name="Lucas S."/>
            <person name="Rokhsar D."/>
            <person name="Grigoriev I.V."/>
        </authorList>
    </citation>
    <scope>NUCLEOTIDE SEQUENCE [LARGE SCALE GENOMIC DNA]</scope>
</reference>
<dbReference type="PANTHER" id="PTHR47594">
    <property type="entry name" value="PPR CONTAINING PLANT-LIKE PROTEIN"/>
    <property type="match status" value="1"/>
</dbReference>
<dbReference type="AlphaFoldDB" id="D8SB32"/>
<sequence>MPDTISIDVVGPLAELSTIQASALDEETLGRKIPARISLGFFSASAREPAFYLDRAGGFFLFVRHHTDGAVTQSVFSPFKSVRLGKQKGHLWRTRKTLSRETQLVVSDLVRHKSEPERVSSIIKTKVSRLLKLDLFGALRELQRQLEGELALKVFYEIKKEEWYTPDILQYAKMLGCLAKAGLTSQAEKLFEEMQSVDGLEPELNTYTEYLRSLIFSRQVDKVHATVREMKEQGCPPDLVVYKVLWVGLNAVHKPKDAEFYRNELLEAQTRRQHERLPVEEIEVKVCKRALGTTTELLKVSCVGDHLGCDCVGVGASHASFILMDKEAIICSGH</sequence>
<dbReference type="GO" id="GO:0000373">
    <property type="term" value="P:Group II intron splicing"/>
    <property type="evidence" value="ECO:0007669"/>
    <property type="project" value="InterPro"/>
</dbReference>
<dbReference type="KEGG" id="smo:SELMODRAFT_420139"/>
<dbReference type="GO" id="GO:0003723">
    <property type="term" value="F:RNA binding"/>
    <property type="evidence" value="ECO:0007669"/>
    <property type="project" value="InterPro"/>
</dbReference>
<protein>
    <recommendedName>
        <fullName evidence="5">Pentacotripeptide-repeat region of PRORP domain-containing protein</fullName>
    </recommendedName>
</protein>
<gene>
    <name evidence="3" type="ORF">SELMODRAFT_420139</name>
</gene>
<dbReference type="Gramene" id="EFJ18181">
    <property type="protein sequence ID" value="EFJ18181"/>
    <property type="gene ID" value="SELMODRAFT_420139"/>
</dbReference>
<accession>D8SB32</accession>
<evidence type="ECO:0000313" key="3">
    <source>
        <dbReference type="EMBL" id="EFJ18181.1"/>
    </source>
</evidence>
<dbReference type="Pfam" id="PF13812">
    <property type="entry name" value="PPR_3"/>
    <property type="match status" value="1"/>
</dbReference>
<dbReference type="NCBIfam" id="TIGR00756">
    <property type="entry name" value="PPR"/>
    <property type="match status" value="1"/>
</dbReference>
<evidence type="ECO:0000313" key="4">
    <source>
        <dbReference type="Proteomes" id="UP000001514"/>
    </source>
</evidence>
<dbReference type="FunCoup" id="D8SB32">
    <property type="interactions" value="342"/>
</dbReference>
<proteinExistence type="predicted"/>
<dbReference type="Proteomes" id="UP000001514">
    <property type="component" value="Unassembled WGS sequence"/>
</dbReference>
<dbReference type="PANTHER" id="PTHR47594:SF5">
    <property type="entry name" value="PENTACOTRIPEPTIDE-REPEAT REGION OF PRORP DOMAIN-CONTAINING PROTEIN"/>
    <property type="match status" value="1"/>
</dbReference>
<keyword evidence="1" id="KW-0677">Repeat</keyword>
<dbReference type="InterPro" id="IPR002885">
    <property type="entry name" value="PPR_rpt"/>
</dbReference>
<dbReference type="Gene3D" id="1.25.40.10">
    <property type="entry name" value="Tetratricopeptide repeat domain"/>
    <property type="match status" value="1"/>
</dbReference>
<name>D8SB32_SELML</name>
<dbReference type="InParanoid" id="D8SB32"/>
<dbReference type="InterPro" id="IPR044190">
    <property type="entry name" value="THA8-like"/>
</dbReference>
<keyword evidence="4" id="KW-1185">Reference proteome</keyword>
<dbReference type="EMBL" id="GL377610">
    <property type="protein sequence ID" value="EFJ18181.1"/>
    <property type="molecule type" value="Genomic_DNA"/>
</dbReference>
<evidence type="ECO:0008006" key="5">
    <source>
        <dbReference type="Google" id="ProtNLM"/>
    </source>
</evidence>
<evidence type="ECO:0000256" key="2">
    <source>
        <dbReference type="PROSITE-ProRule" id="PRU00708"/>
    </source>
</evidence>
<dbReference type="HOGENOM" id="CLU_832612_0_0_1"/>
<feature type="repeat" description="PPR" evidence="2">
    <location>
        <begin position="203"/>
        <end position="237"/>
    </location>
</feature>